<dbReference type="InterPro" id="IPR010562">
    <property type="entry name" value="Haemolymph_juvenile_hormone-bd"/>
</dbReference>
<gene>
    <name evidence="1" type="ORF">NQ317_011157</name>
</gene>
<evidence type="ECO:0000313" key="1">
    <source>
        <dbReference type="EMBL" id="KAJ8976684.1"/>
    </source>
</evidence>
<dbReference type="PANTHER" id="PTHR11008:SF39">
    <property type="entry name" value="CIRCADIAN CLOCK-CONTROLLED PROTEIN-LIKE PROTEIN"/>
    <property type="match status" value="1"/>
</dbReference>
<keyword evidence="2" id="KW-1185">Reference proteome</keyword>
<dbReference type="PANTHER" id="PTHR11008">
    <property type="entry name" value="PROTEIN TAKEOUT-LIKE PROTEIN"/>
    <property type="match status" value="1"/>
</dbReference>
<organism evidence="1 2">
    <name type="scientific">Molorchus minor</name>
    <dbReference type="NCBI Taxonomy" id="1323400"/>
    <lineage>
        <taxon>Eukaryota</taxon>
        <taxon>Metazoa</taxon>
        <taxon>Ecdysozoa</taxon>
        <taxon>Arthropoda</taxon>
        <taxon>Hexapoda</taxon>
        <taxon>Insecta</taxon>
        <taxon>Pterygota</taxon>
        <taxon>Neoptera</taxon>
        <taxon>Endopterygota</taxon>
        <taxon>Coleoptera</taxon>
        <taxon>Polyphaga</taxon>
        <taxon>Cucujiformia</taxon>
        <taxon>Chrysomeloidea</taxon>
        <taxon>Cerambycidae</taxon>
        <taxon>Lamiinae</taxon>
        <taxon>Monochamini</taxon>
        <taxon>Molorchus</taxon>
    </lineage>
</organism>
<protein>
    <recommendedName>
        <fullName evidence="3">Protein takeout</fullName>
    </recommendedName>
</protein>
<dbReference type="Pfam" id="PF06585">
    <property type="entry name" value="JHBP"/>
    <property type="match status" value="1"/>
</dbReference>
<dbReference type="Gene3D" id="3.15.10.30">
    <property type="entry name" value="Haemolymph juvenile hormone binding protein"/>
    <property type="match status" value="1"/>
</dbReference>
<proteinExistence type="predicted"/>
<evidence type="ECO:0000313" key="2">
    <source>
        <dbReference type="Proteomes" id="UP001162164"/>
    </source>
</evidence>
<name>A0ABQ9JEU0_9CUCU</name>
<dbReference type="EMBL" id="JAPWTJ010000641">
    <property type="protein sequence ID" value="KAJ8976684.1"/>
    <property type="molecule type" value="Genomic_DNA"/>
</dbReference>
<dbReference type="Proteomes" id="UP001162164">
    <property type="component" value="Unassembled WGS sequence"/>
</dbReference>
<dbReference type="SMART" id="SM00700">
    <property type="entry name" value="JHBP"/>
    <property type="match status" value="1"/>
</dbReference>
<sequence length="159" mass="18461">MGPSAFKLIELKKNPIWPKNRFAFKFILPHLYFKGDYDMDMNILLLKYRGQGQIIGNFTNYDAEVVMKGHLKNIGGSNHLEFERFDMRLNLGHSYFFLDNLFKDQPTLAKATLDVITDNSELFANEVRPAIENALADVFTDIANKITSRFTYEELFPRN</sequence>
<dbReference type="InterPro" id="IPR038606">
    <property type="entry name" value="To_sf"/>
</dbReference>
<accession>A0ABQ9JEU0</accession>
<comment type="caution">
    <text evidence="1">The sequence shown here is derived from an EMBL/GenBank/DDBJ whole genome shotgun (WGS) entry which is preliminary data.</text>
</comment>
<evidence type="ECO:0008006" key="3">
    <source>
        <dbReference type="Google" id="ProtNLM"/>
    </source>
</evidence>
<reference evidence="1" key="1">
    <citation type="journal article" date="2023" name="Insect Mol. Biol.">
        <title>Genome sequencing provides insights into the evolution of gene families encoding plant cell wall-degrading enzymes in longhorned beetles.</title>
        <authorList>
            <person name="Shin N.R."/>
            <person name="Okamura Y."/>
            <person name="Kirsch R."/>
            <person name="Pauchet Y."/>
        </authorList>
    </citation>
    <scope>NUCLEOTIDE SEQUENCE</scope>
    <source>
        <strain evidence="1">MMC_N1</strain>
    </source>
</reference>